<proteinExistence type="predicted"/>
<dbReference type="EMBL" id="MU806522">
    <property type="protein sequence ID" value="KAJ3834515.1"/>
    <property type="molecule type" value="Genomic_DNA"/>
</dbReference>
<reference evidence="1" key="1">
    <citation type="submission" date="2022-08" db="EMBL/GenBank/DDBJ databases">
        <authorList>
            <consortium name="DOE Joint Genome Institute"/>
            <person name="Min B."/>
            <person name="Riley R."/>
            <person name="Sierra-Patev S."/>
            <person name="Naranjo-Ortiz M."/>
            <person name="Looney B."/>
            <person name="Konkel Z."/>
            <person name="Slot J.C."/>
            <person name="Sakamoto Y."/>
            <person name="Steenwyk J.L."/>
            <person name="Rokas A."/>
            <person name="Carro J."/>
            <person name="Camarero S."/>
            <person name="Ferreira P."/>
            <person name="Molpeceres G."/>
            <person name="Ruiz-Duenas F.J."/>
            <person name="Serrano A."/>
            <person name="Henrissat B."/>
            <person name="Drula E."/>
            <person name="Hughes K.W."/>
            <person name="Mata J.L."/>
            <person name="Ishikawa N.K."/>
            <person name="Vargas-Isla R."/>
            <person name="Ushijima S."/>
            <person name="Smith C.A."/>
            <person name="Ahrendt S."/>
            <person name="Andreopoulos W."/>
            <person name="He G."/>
            <person name="Labutti K."/>
            <person name="Lipzen A."/>
            <person name="Ng V."/>
            <person name="Sandor L."/>
            <person name="Barry K."/>
            <person name="Martinez A.T."/>
            <person name="Xiao Y."/>
            <person name="Gibbons J.G."/>
            <person name="Terashima K."/>
            <person name="Hibbett D.S."/>
            <person name="Grigoriev I.V."/>
        </authorList>
    </citation>
    <scope>NUCLEOTIDE SEQUENCE</scope>
    <source>
        <strain evidence="1">TFB9207</strain>
    </source>
</reference>
<sequence>MSSKRKIRLISADTWRIRRLEEQALLKHEEVIQLRDEVCQLRSQYGLQVDTLRLKSDLDVAMNSTHKLRIQILASLGCDIAEAQCLNAIFTDEARKARLFQPIGVS</sequence>
<evidence type="ECO:0000313" key="2">
    <source>
        <dbReference type="Proteomes" id="UP001163846"/>
    </source>
</evidence>
<organism evidence="1 2">
    <name type="scientific">Lentinula raphanica</name>
    <dbReference type="NCBI Taxonomy" id="153919"/>
    <lineage>
        <taxon>Eukaryota</taxon>
        <taxon>Fungi</taxon>
        <taxon>Dikarya</taxon>
        <taxon>Basidiomycota</taxon>
        <taxon>Agaricomycotina</taxon>
        <taxon>Agaricomycetes</taxon>
        <taxon>Agaricomycetidae</taxon>
        <taxon>Agaricales</taxon>
        <taxon>Marasmiineae</taxon>
        <taxon>Omphalotaceae</taxon>
        <taxon>Lentinula</taxon>
    </lineage>
</organism>
<comment type="caution">
    <text evidence="1">The sequence shown here is derived from an EMBL/GenBank/DDBJ whole genome shotgun (WGS) entry which is preliminary data.</text>
</comment>
<dbReference type="Proteomes" id="UP001163846">
    <property type="component" value="Unassembled WGS sequence"/>
</dbReference>
<dbReference type="AlphaFoldDB" id="A0AA38P1F2"/>
<name>A0AA38P1F2_9AGAR</name>
<evidence type="ECO:0000313" key="1">
    <source>
        <dbReference type="EMBL" id="KAJ3834515.1"/>
    </source>
</evidence>
<gene>
    <name evidence="1" type="ORF">F5878DRAFT_664705</name>
</gene>
<accession>A0AA38P1F2</accession>
<protein>
    <submittedName>
        <fullName evidence="1">Uncharacterized protein</fullName>
    </submittedName>
</protein>
<keyword evidence="2" id="KW-1185">Reference proteome</keyword>